<keyword evidence="1" id="KW-0812">Transmembrane</keyword>
<protein>
    <submittedName>
        <fullName evidence="2">Uncharacterized protein</fullName>
    </submittedName>
</protein>
<dbReference type="AlphaFoldDB" id="A0AAP2DMR8"/>
<name>A0AAP2DMR8_9BACT</name>
<keyword evidence="3" id="KW-1185">Reference proteome</keyword>
<feature type="transmembrane region" description="Helical" evidence="1">
    <location>
        <begin position="101"/>
        <end position="122"/>
    </location>
</feature>
<gene>
    <name evidence="2" type="ORF">KK083_20040</name>
</gene>
<evidence type="ECO:0000256" key="1">
    <source>
        <dbReference type="SAM" id="Phobius"/>
    </source>
</evidence>
<feature type="transmembrane region" description="Helical" evidence="1">
    <location>
        <begin position="7"/>
        <end position="24"/>
    </location>
</feature>
<reference evidence="2 3" key="1">
    <citation type="submission" date="2021-05" db="EMBL/GenBank/DDBJ databases">
        <title>A Polyphasic approach of four new species of the genus Ohtaekwangia: Ohtaekwangia histidinii sp. nov., Ohtaekwangia cretensis sp. nov., Ohtaekwangia indiensis sp. nov., Ohtaekwangia reichenbachii sp. nov. from diverse environment.</title>
        <authorList>
            <person name="Octaviana S."/>
        </authorList>
    </citation>
    <scope>NUCLEOTIDE SEQUENCE [LARGE SCALE GENOMIC DNA]</scope>
    <source>
        <strain evidence="2 3">PWU4</strain>
    </source>
</reference>
<organism evidence="2 3">
    <name type="scientific">Chryseosolibacter histidini</name>
    <dbReference type="NCBI Taxonomy" id="2782349"/>
    <lineage>
        <taxon>Bacteria</taxon>
        <taxon>Pseudomonadati</taxon>
        <taxon>Bacteroidota</taxon>
        <taxon>Cytophagia</taxon>
        <taxon>Cytophagales</taxon>
        <taxon>Chryseotaleaceae</taxon>
        <taxon>Chryseosolibacter</taxon>
    </lineage>
</organism>
<evidence type="ECO:0000313" key="3">
    <source>
        <dbReference type="Proteomes" id="UP001319200"/>
    </source>
</evidence>
<feature type="transmembrane region" description="Helical" evidence="1">
    <location>
        <begin position="44"/>
        <end position="62"/>
    </location>
</feature>
<sequence length="125" mass="14180">MKLLKYLLIVQAAYIFLTALWPIVDIRSFMAVTGYKTDIWLVKTVGALLIPVALTLVMYLYIRTDRRPAFLLGSGTAAAFICIDFYYALTDVISDIYLADGFPEIVFLVCWLYIAIAHPHALKRI</sequence>
<dbReference type="EMBL" id="JAHESF010000022">
    <property type="protein sequence ID" value="MBT1699198.1"/>
    <property type="molecule type" value="Genomic_DNA"/>
</dbReference>
<proteinExistence type="predicted"/>
<keyword evidence="1" id="KW-0472">Membrane</keyword>
<evidence type="ECO:0000313" key="2">
    <source>
        <dbReference type="EMBL" id="MBT1699198.1"/>
    </source>
</evidence>
<keyword evidence="1" id="KW-1133">Transmembrane helix</keyword>
<dbReference type="RefSeq" id="WP_254166889.1">
    <property type="nucleotide sequence ID" value="NZ_JAHESF010000022.1"/>
</dbReference>
<comment type="caution">
    <text evidence="2">The sequence shown here is derived from an EMBL/GenBank/DDBJ whole genome shotgun (WGS) entry which is preliminary data.</text>
</comment>
<dbReference type="Proteomes" id="UP001319200">
    <property type="component" value="Unassembled WGS sequence"/>
</dbReference>
<feature type="transmembrane region" description="Helical" evidence="1">
    <location>
        <begin position="69"/>
        <end position="89"/>
    </location>
</feature>
<accession>A0AAP2DMR8</accession>